<proteinExistence type="predicted"/>
<dbReference type="InterPro" id="IPR052895">
    <property type="entry name" value="HetReg/Transcr_Mod"/>
</dbReference>
<accession>A0ABR3W9E2</accession>
<comment type="caution">
    <text evidence="2">The sequence shown here is derived from an EMBL/GenBank/DDBJ whole genome shotgun (WGS) entry which is preliminary data.</text>
</comment>
<feature type="domain" description="Heterokaryon incompatibility" evidence="1">
    <location>
        <begin position="48"/>
        <end position="218"/>
    </location>
</feature>
<sequence>MATGRYQYFPLTEPRHIRLLKLNPGATSQDTEVSVDLITVSLDAAPPFEALSYAWGNPLPQAEIRCSGLTAHIGPSLYGALRQLRRPAPGPARLTWADALCINQKDVPERNAQVRLMGEIYAAAVNTVIWLGEEDEDVARAMVWLRRFRDVWETLDIPVDFGNHFQDMLFRFGANDGLERERTLQTAFGERSSRLKAYRDIWALLRRPWFSRKWVIQEVAKSLDHGLVLVAGSKMVAWSTVHAWFAFLPWNPAALQMFNSCWQRKLDVSSPGSSDVWSEYKRVTALALMGKGDEPLMYLLVNTLAFRCTDPRDHIIALLGMSTDSSLHKDLVDYGVPTEELYRRLARDCLRDSRDLAILWSFVSVDPVDQRTINSWIPNIELLPTMRSEATSAMEMTHFQIMCGDASTSTELDACVIGDRLRIKGRLIDRLERLGMDMSVFPETHFYSDSTSTGGFRELRDRIGHWINDCQAITESTSLEDEHFQTTFLTEELFQNLVPDAVAAAKQDLPAYRRVQKALASAVDETSLKEARTMARAVTSMNRIDSLLSRKPRKEI</sequence>
<dbReference type="PANTHER" id="PTHR24148:SF64">
    <property type="entry name" value="HETEROKARYON INCOMPATIBILITY DOMAIN-CONTAINING PROTEIN"/>
    <property type="match status" value="1"/>
</dbReference>
<protein>
    <recommendedName>
        <fullName evidence="1">Heterokaryon incompatibility domain-containing protein</fullName>
    </recommendedName>
</protein>
<gene>
    <name evidence="2" type="ORF">Daus18300_010720</name>
</gene>
<dbReference type="InterPro" id="IPR010730">
    <property type="entry name" value="HET"/>
</dbReference>
<dbReference type="Pfam" id="PF06985">
    <property type="entry name" value="HET"/>
    <property type="match status" value="1"/>
</dbReference>
<evidence type="ECO:0000259" key="1">
    <source>
        <dbReference type="Pfam" id="PF06985"/>
    </source>
</evidence>
<organism evidence="2 3">
    <name type="scientific">Diaporthe australafricana</name>
    <dbReference type="NCBI Taxonomy" id="127596"/>
    <lineage>
        <taxon>Eukaryota</taxon>
        <taxon>Fungi</taxon>
        <taxon>Dikarya</taxon>
        <taxon>Ascomycota</taxon>
        <taxon>Pezizomycotina</taxon>
        <taxon>Sordariomycetes</taxon>
        <taxon>Sordariomycetidae</taxon>
        <taxon>Diaporthales</taxon>
        <taxon>Diaporthaceae</taxon>
        <taxon>Diaporthe</taxon>
    </lineage>
</organism>
<evidence type="ECO:0000313" key="3">
    <source>
        <dbReference type="Proteomes" id="UP001583177"/>
    </source>
</evidence>
<dbReference type="Proteomes" id="UP001583177">
    <property type="component" value="Unassembled WGS sequence"/>
</dbReference>
<dbReference type="PANTHER" id="PTHR24148">
    <property type="entry name" value="ANKYRIN REPEAT DOMAIN-CONTAINING PROTEIN 39 HOMOLOG-RELATED"/>
    <property type="match status" value="1"/>
</dbReference>
<name>A0ABR3W9E2_9PEZI</name>
<keyword evidence="3" id="KW-1185">Reference proteome</keyword>
<dbReference type="EMBL" id="JAWRVE010000121">
    <property type="protein sequence ID" value="KAL1856453.1"/>
    <property type="molecule type" value="Genomic_DNA"/>
</dbReference>
<evidence type="ECO:0000313" key="2">
    <source>
        <dbReference type="EMBL" id="KAL1856453.1"/>
    </source>
</evidence>
<reference evidence="2 3" key="1">
    <citation type="journal article" date="2024" name="IMA Fungus">
        <title>IMA Genome - F19 : A genome assembly and annotation guide to empower mycologists, including annotated draft genome sequences of Ceratocystis pirilliformis, Diaporthe australafricana, Fusarium ophioides, Paecilomyces lecythidis, and Sporothrix stenoceras.</title>
        <authorList>
            <person name="Aylward J."/>
            <person name="Wilson A.M."/>
            <person name="Visagie C.M."/>
            <person name="Spraker J."/>
            <person name="Barnes I."/>
            <person name="Buitendag C."/>
            <person name="Ceriani C."/>
            <person name="Del Mar Angel L."/>
            <person name="du Plessis D."/>
            <person name="Fuchs T."/>
            <person name="Gasser K."/>
            <person name="Kramer D."/>
            <person name="Li W."/>
            <person name="Munsamy K."/>
            <person name="Piso A."/>
            <person name="Price J.L."/>
            <person name="Sonnekus B."/>
            <person name="Thomas C."/>
            <person name="van der Nest A."/>
            <person name="van Dijk A."/>
            <person name="van Heerden A."/>
            <person name="van Vuuren N."/>
            <person name="Yilmaz N."/>
            <person name="Duong T.A."/>
            <person name="van der Merwe N.A."/>
            <person name="Wingfield M.J."/>
            <person name="Wingfield B.D."/>
        </authorList>
    </citation>
    <scope>NUCLEOTIDE SEQUENCE [LARGE SCALE GENOMIC DNA]</scope>
    <source>
        <strain evidence="2 3">CMW 18300</strain>
    </source>
</reference>